<organism evidence="1 2">
    <name type="scientific">Rhododendron molle</name>
    <name type="common">Chinese azalea</name>
    <name type="synonym">Azalea mollis</name>
    <dbReference type="NCBI Taxonomy" id="49168"/>
    <lineage>
        <taxon>Eukaryota</taxon>
        <taxon>Viridiplantae</taxon>
        <taxon>Streptophyta</taxon>
        <taxon>Embryophyta</taxon>
        <taxon>Tracheophyta</taxon>
        <taxon>Spermatophyta</taxon>
        <taxon>Magnoliopsida</taxon>
        <taxon>eudicotyledons</taxon>
        <taxon>Gunneridae</taxon>
        <taxon>Pentapetalae</taxon>
        <taxon>asterids</taxon>
        <taxon>Ericales</taxon>
        <taxon>Ericaceae</taxon>
        <taxon>Ericoideae</taxon>
        <taxon>Rhodoreae</taxon>
        <taxon>Rhododendron</taxon>
    </lineage>
</organism>
<keyword evidence="2" id="KW-1185">Reference proteome</keyword>
<comment type="caution">
    <text evidence="1">The sequence shown here is derived from an EMBL/GenBank/DDBJ whole genome shotgun (WGS) entry which is preliminary data.</text>
</comment>
<proteinExistence type="predicted"/>
<evidence type="ECO:0000313" key="2">
    <source>
        <dbReference type="Proteomes" id="UP001062846"/>
    </source>
</evidence>
<accession>A0ACC0M1H1</accession>
<dbReference type="Proteomes" id="UP001062846">
    <property type="component" value="Chromosome 10"/>
</dbReference>
<protein>
    <submittedName>
        <fullName evidence="1">Uncharacterized protein</fullName>
    </submittedName>
</protein>
<evidence type="ECO:0000313" key="1">
    <source>
        <dbReference type="EMBL" id="KAI8534836.1"/>
    </source>
</evidence>
<dbReference type="EMBL" id="CM046397">
    <property type="protein sequence ID" value="KAI8534836.1"/>
    <property type="molecule type" value="Genomic_DNA"/>
</dbReference>
<name>A0ACC0M1H1_RHOML</name>
<reference evidence="1" key="1">
    <citation type="submission" date="2022-02" db="EMBL/GenBank/DDBJ databases">
        <title>Plant Genome Project.</title>
        <authorList>
            <person name="Zhang R.-G."/>
        </authorList>
    </citation>
    <scope>NUCLEOTIDE SEQUENCE</scope>
    <source>
        <strain evidence="1">AT1</strain>
    </source>
</reference>
<gene>
    <name evidence="1" type="ORF">RHMOL_Rhmol10G0127500</name>
</gene>
<sequence length="56" mass="6249">MVRLWFIFPLPVWLSGRIWIVYRFRGSGTEIPISASNTPNAIPKSTGPTIIFSVGT</sequence>